<accession>A0A8D8RBX5</accession>
<dbReference type="AlphaFoldDB" id="A0A8D8RBX5"/>
<protein>
    <submittedName>
        <fullName evidence="1">Uncharacterized protein</fullName>
    </submittedName>
</protein>
<sequence length="99" mass="11407">MKRVSPIPIAPKVYKAPSGAPLLDLWKQFQHFSLCVSKGGLKVLCLYQLVIFALWWKINLYRGSVRKRLKTGESGGEKFTRKNIRLLLGSLFIFVYKYS</sequence>
<reference evidence="1" key="1">
    <citation type="submission" date="2021-05" db="EMBL/GenBank/DDBJ databases">
        <authorList>
            <person name="Alioto T."/>
            <person name="Alioto T."/>
            <person name="Gomez Garrido J."/>
        </authorList>
    </citation>
    <scope>NUCLEOTIDE SEQUENCE</scope>
</reference>
<proteinExistence type="predicted"/>
<organism evidence="1">
    <name type="scientific">Cacopsylla melanoneura</name>
    <dbReference type="NCBI Taxonomy" id="428564"/>
    <lineage>
        <taxon>Eukaryota</taxon>
        <taxon>Metazoa</taxon>
        <taxon>Ecdysozoa</taxon>
        <taxon>Arthropoda</taxon>
        <taxon>Hexapoda</taxon>
        <taxon>Insecta</taxon>
        <taxon>Pterygota</taxon>
        <taxon>Neoptera</taxon>
        <taxon>Paraneoptera</taxon>
        <taxon>Hemiptera</taxon>
        <taxon>Sternorrhyncha</taxon>
        <taxon>Psylloidea</taxon>
        <taxon>Psyllidae</taxon>
        <taxon>Psyllinae</taxon>
        <taxon>Cacopsylla</taxon>
    </lineage>
</organism>
<name>A0A8D8RBX5_9HEMI</name>
<evidence type="ECO:0000313" key="1">
    <source>
        <dbReference type="EMBL" id="CAG6648324.1"/>
    </source>
</evidence>
<dbReference type="EMBL" id="HBUF01151213">
    <property type="protein sequence ID" value="CAG6648324.1"/>
    <property type="molecule type" value="Transcribed_RNA"/>
</dbReference>